<gene>
    <name evidence="8" type="primary">selA</name>
    <name evidence="11" type="ORF">HNR65_000452</name>
</gene>
<dbReference type="GO" id="GO:0005737">
    <property type="term" value="C:cytoplasm"/>
    <property type="evidence" value="ECO:0007669"/>
    <property type="project" value="UniProtKB-SubCell"/>
</dbReference>
<keyword evidence="2 8" id="KW-0963">Cytoplasm</keyword>
<sequence>MSGKNDQVLPNDRQAQLRRLPSVESMLEAAAEDPQLADAPRSVVKSAVRRVLDAIRKDLVSRTPPADDPGISKQAIFRQIRNEIQSAMAENLTHVINATGVVVHTNLGRSILSQKAMAHMTAAAGRYSNLEFNLAEGRRGSRYEIVEDLICELTGAEAAMAVNNNAGAVLLCLDTVARGREVVVSRGELVEIGGAFRIPDVMAKSGAILREVGTTNRTHRRDYESAISENTGLLLKVHTSNYGIVGFTASVGLKDMAQMGKQAGVPVMEDLGSGTLVDFSRYGLSREPTVQESVAAGADIVTFSGDKLLGGPQAGIIAGSGPVMEKIKKNPLTRALRIDKLTLAALESTLRAYRDEASAMQTIPTLYMLTCPLADIREKAKRLTGLLGQINDDRLTCRIIDSASRAGGGSLPLLELPTRCVAISIKDMSAARMDQGLRQQRPAVTGRIESDTFLVDLRTVLSDEVEMISRAVNLLLSGSSS</sequence>
<dbReference type="RefSeq" id="WP_181549808.1">
    <property type="nucleotide sequence ID" value="NZ_JACDUS010000001.1"/>
</dbReference>
<dbReference type="InterPro" id="IPR018319">
    <property type="entry name" value="SelA-like"/>
</dbReference>
<dbReference type="SUPFAM" id="SSF53383">
    <property type="entry name" value="PLP-dependent transferases"/>
    <property type="match status" value="1"/>
</dbReference>
<evidence type="ECO:0000256" key="5">
    <source>
        <dbReference type="ARBA" id="ARBA00022917"/>
    </source>
</evidence>
<proteinExistence type="inferred from homology"/>
<dbReference type="EC" id="2.9.1.1" evidence="8"/>
<dbReference type="Pfam" id="PF12390">
    <property type="entry name" value="Se-cys_synth_N"/>
    <property type="match status" value="1"/>
</dbReference>
<dbReference type="InterPro" id="IPR015421">
    <property type="entry name" value="PyrdxlP-dep_Trfase_major"/>
</dbReference>
<organism evidence="11 12">
    <name type="scientific">Desulfosalsimonas propionicica</name>
    <dbReference type="NCBI Taxonomy" id="332175"/>
    <lineage>
        <taxon>Bacteria</taxon>
        <taxon>Pseudomonadati</taxon>
        <taxon>Thermodesulfobacteriota</taxon>
        <taxon>Desulfobacteria</taxon>
        <taxon>Desulfobacterales</taxon>
        <taxon>Desulfosalsimonadaceae</taxon>
        <taxon>Desulfosalsimonas</taxon>
    </lineage>
</organism>
<keyword evidence="4 8" id="KW-0663">Pyridoxal phosphate</keyword>
<protein>
    <recommendedName>
        <fullName evidence="8">L-seryl-tRNA(Sec) selenium transferase</fullName>
        <ecNumber evidence="8">2.9.1.1</ecNumber>
    </recommendedName>
    <alternativeName>
        <fullName evidence="8">Selenocysteine synthase</fullName>
        <shortName evidence="8">Sec synthase</shortName>
    </alternativeName>
    <alternativeName>
        <fullName evidence="8">Selenocysteinyl-tRNA(Sec) synthase</fullName>
    </alternativeName>
</protein>
<comment type="similarity">
    <text evidence="7 8">Belongs to the SelA family.</text>
</comment>
<dbReference type="InterPro" id="IPR004534">
    <property type="entry name" value="SelA_trans"/>
</dbReference>
<dbReference type="Pfam" id="PF03841">
    <property type="entry name" value="SelA"/>
    <property type="match status" value="1"/>
</dbReference>
<evidence type="ECO:0000313" key="12">
    <source>
        <dbReference type="Proteomes" id="UP000525298"/>
    </source>
</evidence>
<feature type="domain" description="L-seryl-tRNA selenium transferase N-terminal" evidence="10">
    <location>
        <begin position="17"/>
        <end position="56"/>
    </location>
</feature>
<evidence type="ECO:0000256" key="8">
    <source>
        <dbReference type="HAMAP-Rule" id="MF_00423"/>
    </source>
</evidence>
<dbReference type="HAMAP" id="MF_00423">
    <property type="entry name" value="SelA"/>
    <property type="match status" value="1"/>
</dbReference>
<dbReference type="AlphaFoldDB" id="A0A7W0HJF6"/>
<evidence type="ECO:0000256" key="1">
    <source>
        <dbReference type="ARBA" id="ARBA00001933"/>
    </source>
</evidence>
<dbReference type="EMBL" id="JACDUS010000001">
    <property type="protein sequence ID" value="MBA2880145.1"/>
    <property type="molecule type" value="Genomic_DNA"/>
</dbReference>
<evidence type="ECO:0000256" key="9">
    <source>
        <dbReference type="PIRSR" id="PIRSR618319-50"/>
    </source>
</evidence>
<dbReference type="InterPro" id="IPR025862">
    <property type="entry name" value="SelA_trans_N_dom"/>
</dbReference>
<evidence type="ECO:0000256" key="4">
    <source>
        <dbReference type="ARBA" id="ARBA00022898"/>
    </source>
</evidence>
<keyword evidence="3 8" id="KW-0808">Transferase</keyword>
<dbReference type="NCBIfam" id="TIGR00474">
    <property type="entry name" value="selA"/>
    <property type="match status" value="1"/>
</dbReference>
<evidence type="ECO:0000259" key="10">
    <source>
        <dbReference type="Pfam" id="PF12390"/>
    </source>
</evidence>
<dbReference type="PANTHER" id="PTHR32328">
    <property type="entry name" value="L-SERYL-TRNA(SEC) SELENIUM TRANSFERASE"/>
    <property type="match status" value="1"/>
</dbReference>
<evidence type="ECO:0000256" key="2">
    <source>
        <dbReference type="ARBA" id="ARBA00022490"/>
    </source>
</evidence>
<feature type="modified residue" description="N6-(pyridoxal phosphate)lysine" evidence="8 9">
    <location>
        <position position="307"/>
    </location>
</feature>
<comment type="function">
    <text evidence="8">Converts seryl-tRNA(Sec) to selenocysteinyl-tRNA(Sec) required for selenoprotein biosynthesis.</text>
</comment>
<evidence type="ECO:0000256" key="6">
    <source>
        <dbReference type="ARBA" id="ARBA00023266"/>
    </source>
</evidence>
<keyword evidence="12" id="KW-1185">Reference proteome</keyword>
<name>A0A7W0HJF6_9BACT</name>
<dbReference type="GO" id="GO:0001514">
    <property type="term" value="P:selenocysteine incorporation"/>
    <property type="evidence" value="ECO:0007669"/>
    <property type="project" value="UniProtKB-UniRule"/>
</dbReference>
<comment type="pathway">
    <text evidence="8">Aminoacyl-tRNA biosynthesis; selenocysteinyl-tRNA(Sec) biosynthesis; selenocysteinyl-tRNA(Sec) from L-seryl-tRNA(Sec) (bacterial route): step 1/1.</text>
</comment>
<dbReference type="Gene3D" id="3.40.640.10">
    <property type="entry name" value="Type I PLP-dependent aspartate aminotransferase-like (Major domain)"/>
    <property type="match status" value="1"/>
</dbReference>
<keyword evidence="5 8" id="KW-0648">Protein biosynthesis</keyword>
<comment type="caution">
    <text evidence="11">The sequence shown here is derived from an EMBL/GenBank/DDBJ whole genome shotgun (WGS) entry which is preliminary data.</text>
</comment>
<reference evidence="11 12" key="1">
    <citation type="submission" date="2020-07" db="EMBL/GenBank/DDBJ databases">
        <title>Genomic Encyclopedia of Type Strains, Phase IV (KMG-IV): sequencing the most valuable type-strain genomes for metagenomic binning, comparative biology and taxonomic classification.</title>
        <authorList>
            <person name="Goeker M."/>
        </authorList>
    </citation>
    <scope>NUCLEOTIDE SEQUENCE [LARGE SCALE GENOMIC DNA]</scope>
    <source>
        <strain evidence="11 12">DSM 17721</strain>
    </source>
</reference>
<evidence type="ECO:0000256" key="7">
    <source>
        <dbReference type="ARBA" id="ARBA00044507"/>
    </source>
</evidence>
<dbReference type="InterPro" id="IPR015424">
    <property type="entry name" value="PyrdxlP-dep_Trfase"/>
</dbReference>
<dbReference type="GO" id="GO:0001717">
    <property type="term" value="P:conversion of seryl-tRNAsec to selenocys-tRNAsec"/>
    <property type="evidence" value="ECO:0007669"/>
    <property type="project" value="UniProtKB-UniRule"/>
</dbReference>
<evidence type="ECO:0000313" key="11">
    <source>
        <dbReference type="EMBL" id="MBA2880145.1"/>
    </source>
</evidence>
<dbReference type="Gene3D" id="3.90.1150.180">
    <property type="match status" value="1"/>
</dbReference>
<keyword evidence="6 8" id="KW-0711">Selenium</keyword>
<comment type="cofactor">
    <cofactor evidence="1 8 9">
        <name>pyridoxal 5'-phosphate</name>
        <dbReference type="ChEBI" id="CHEBI:597326"/>
    </cofactor>
</comment>
<dbReference type="PANTHER" id="PTHR32328:SF0">
    <property type="entry name" value="L-SERYL-TRNA(SEC) SELENIUM TRANSFERASE"/>
    <property type="match status" value="1"/>
</dbReference>
<dbReference type="Proteomes" id="UP000525298">
    <property type="component" value="Unassembled WGS sequence"/>
</dbReference>
<accession>A0A7W0HJF6</accession>
<dbReference type="UniPathway" id="UPA00906">
    <property type="reaction ID" value="UER00896"/>
</dbReference>
<dbReference type="GO" id="GO:0004125">
    <property type="term" value="F:L-seryl-tRNA(Sec) selenium transferase activity"/>
    <property type="evidence" value="ECO:0007669"/>
    <property type="project" value="UniProtKB-UniRule"/>
</dbReference>
<comment type="subcellular location">
    <subcellularLocation>
        <location evidence="8">Cytoplasm</location>
    </subcellularLocation>
</comment>
<evidence type="ECO:0000256" key="3">
    <source>
        <dbReference type="ARBA" id="ARBA00022679"/>
    </source>
</evidence>
<comment type="catalytic activity">
    <reaction evidence="8">
        <text>L-seryl-tRNA(Sec) + selenophosphate + H(+) = L-selenocysteinyl-tRNA(Sec) + phosphate</text>
        <dbReference type="Rhea" id="RHEA:22728"/>
        <dbReference type="Rhea" id="RHEA-COMP:9742"/>
        <dbReference type="Rhea" id="RHEA-COMP:9743"/>
        <dbReference type="ChEBI" id="CHEBI:15378"/>
        <dbReference type="ChEBI" id="CHEBI:16144"/>
        <dbReference type="ChEBI" id="CHEBI:43474"/>
        <dbReference type="ChEBI" id="CHEBI:78533"/>
        <dbReference type="ChEBI" id="CHEBI:78573"/>
        <dbReference type="EC" id="2.9.1.1"/>
    </reaction>
</comment>